<dbReference type="Proteomes" id="UP000034135">
    <property type="component" value="Unassembled WGS sequence"/>
</dbReference>
<keyword evidence="3 4" id="KW-0687">Ribonucleoprotein</keyword>
<keyword evidence="4" id="KW-0699">rRNA-binding</keyword>
<comment type="caution">
    <text evidence="5">The sequence shown here is derived from an EMBL/GenBank/DDBJ whole genome shotgun (WGS) entry which is preliminary data.</text>
</comment>
<keyword evidence="2 4" id="KW-0689">Ribosomal protein</keyword>
<evidence type="ECO:0000313" key="5">
    <source>
        <dbReference type="EMBL" id="KKS64927.1"/>
    </source>
</evidence>
<sequence length="127" mass="14379">MNIILKKPIISEKSMKLAKEGWYTFLVEKSARKPVIRKAVEDQFGVDVISIKTANFKEIIKSQRSRKGYFTLPGFKKAVVALKTGQKIGLFTAEEPVKVETAEGPGEVKEKKSLLRKTKVKIEKEKK</sequence>
<evidence type="ECO:0000256" key="3">
    <source>
        <dbReference type="ARBA" id="ARBA00023274"/>
    </source>
</evidence>
<proteinExistence type="inferred from homology"/>
<name>A0A0G1AV68_9BACT</name>
<evidence type="ECO:0000313" key="6">
    <source>
        <dbReference type="Proteomes" id="UP000034135"/>
    </source>
</evidence>
<dbReference type="HAMAP" id="MF_01369_B">
    <property type="entry name" value="Ribosomal_uL23_B"/>
    <property type="match status" value="1"/>
</dbReference>
<comment type="function">
    <text evidence="4">One of the early assembly proteins it binds 23S rRNA. One of the proteins that surrounds the polypeptide exit tunnel on the outside of the ribosome. Forms the main docking site for trigger factor binding to the ribosome.</text>
</comment>
<gene>
    <name evidence="4" type="primary">rplW</name>
    <name evidence="5" type="ORF">UV33_C0015G0008</name>
</gene>
<dbReference type="GO" id="GO:0006412">
    <property type="term" value="P:translation"/>
    <property type="evidence" value="ECO:0007669"/>
    <property type="project" value="UniProtKB-UniRule"/>
</dbReference>
<comment type="similarity">
    <text evidence="1 4">Belongs to the universal ribosomal protein uL23 family.</text>
</comment>
<evidence type="ECO:0000256" key="2">
    <source>
        <dbReference type="ARBA" id="ARBA00022980"/>
    </source>
</evidence>
<dbReference type="Pfam" id="PF00276">
    <property type="entry name" value="Ribosomal_L23"/>
    <property type="match status" value="1"/>
</dbReference>
<dbReference type="GO" id="GO:0003735">
    <property type="term" value="F:structural constituent of ribosome"/>
    <property type="evidence" value="ECO:0007669"/>
    <property type="project" value="InterPro"/>
</dbReference>
<organism evidence="5 6">
    <name type="scientific">Candidatus Daviesbacteria bacterium GW2011_GWA1_42_6</name>
    <dbReference type="NCBI Taxonomy" id="1618420"/>
    <lineage>
        <taxon>Bacteria</taxon>
        <taxon>Candidatus Daviesiibacteriota</taxon>
    </lineage>
</organism>
<evidence type="ECO:0000256" key="1">
    <source>
        <dbReference type="ARBA" id="ARBA00006700"/>
    </source>
</evidence>
<dbReference type="EMBL" id="LCEB01000015">
    <property type="protein sequence ID" value="KKS64927.1"/>
    <property type="molecule type" value="Genomic_DNA"/>
</dbReference>
<dbReference type="InterPro" id="IPR012678">
    <property type="entry name" value="Ribosomal_uL23/eL15/eS24_sf"/>
</dbReference>
<dbReference type="InterPro" id="IPR013025">
    <property type="entry name" value="Ribosomal_uL23-like"/>
</dbReference>
<accession>A0A0G1AV68</accession>
<protein>
    <recommendedName>
        <fullName evidence="4">Large ribosomal subunit protein uL23</fullName>
    </recommendedName>
</protein>
<reference evidence="5 6" key="1">
    <citation type="journal article" date="2015" name="Nature">
        <title>rRNA introns, odd ribosomes, and small enigmatic genomes across a large radiation of phyla.</title>
        <authorList>
            <person name="Brown C.T."/>
            <person name="Hug L.A."/>
            <person name="Thomas B.C."/>
            <person name="Sharon I."/>
            <person name="Castelle C.J."/>
            <person name="Singh A."/>
            <person name="Wilkins M.J."/>
            <person name="Williams K.H."/>
            <person name="Banfield J.F."/>
        </authorList>
    </citation>
    <scope>NUCLEOTIDE SEQUENCE [LARGE SCALE GENOMIC DNA]</scope>
</reference>
<keyword evidence="4" id="KW-0694">RNA-binding</keyword>
<dbReference type="SUPFAM" id="SSF54189">
    <property type="entry name" value="Ribosomal proteins S24e, L23 and L15e"/>
    <property type="match status" value="1"/>
</dbReference>
<dbReference type="GO" id="GO:1990904">
    <property type="term" value="C:ribonucleoprotein complex"/>
    <property type="evidence" value="ECO:0007669"/>
    <property type="project" value="UniProtKB-KW"/>
</dbReference>
<dbReference type="InterPro" id="IPR012677">
    <property type="entry name" value="Nucleotide-bd_a/b_plait_sf"/>
</dbReference>
<dbReference type="GO" id="GO:0019843">
    <property type="term" value="F:rRNA binding"/>
    <property type="evidence" value="ECO:0007669"/>
    <property type="project" value="UniProtKB-UniRule"/>
</dbReference>
<comment type="subunit">
    <text evidence="4">Part of the 50S ribosomal subunit. Contacts protein L29, and trigger factor when it is bound to the ribosome.</text>
</comment>
<dbReference type="Gene3D" id="3.30.70.330">
    <property type="match status" value="1"/>
</dbReference>
<evidence type="ECO:0000256" key="4">
    <source>
        <dbReference type="HAMAP-Rule" id="MF_01369"/>
    </source>
</evidence>
<dbReference type="AlphaFoldDB" id="A0A0G1AV68"/>
<dbReference type="GO" id="GO:0005840">
    <property type="term" value="C:ribosome"/>
    <property type="evidence" value="ECO:0007669"/>
    <property type="project" value="UniProtKB-KW"/>
</dbReference>